<dbReference type="PRINTS" id="PR00039">
    <property type="entry name" value="HTHLYSR"/>
</dbReference>
<dbReference type="AlphaFoldDB" id="A0A233RJV5"/>
<keyword evidence="7" id="KW-1185">Reference proteome</keyword>
<dbReference type="EMBL" id="NBIM01000001">
    <property type="protein sequence ID" value="OXY83668.1"/>
    <property type="molecule type" value="Genomic_DNA"/>
</dbReference>
<dbReference type="Proteomes" id="UP000242757">
    <property type="component" value="Unassembled WGS sequence"/>
</dbReference>
<evidence type="ECO:0000256" key="3">
    <source>
        <dbReference type="ARBA" id="ARBA00023125"/>
    </source>
</evidence>
<dbReference type="PROSITE" id="PS50931">
    <property type="entry name" value="HTH_LYSR"/>
    <property type="match status" value="1"/>
</dbReference>
<dbReference type="PANTHER" id="PTHR30346">
    <property type="entry name" value="TRANSCRIPTIONAL DUAL REGULATOR HCAR-RELATED"/>
    <property type="match status" value="1"/>
</dbReference>
<gene>
    <name evidence="6" type="ORF">B6S08_09370</name>
</gene>
<dbReference type="GO" id="GO:0032993">
    <property type="term" value="C:protein-DNA complex"/>
    <property type="evidence" value="ECO:0007669"/>
    <property type="project" value="TreeGrafter"/>
</dbReference>
<dbReference type="FunFam" id="1.10.10.10:FF:000001">
    <property type="entry name" value="LysR family transcriptional regulator"/>
    <property type="match status" value="1"/>
</dbReference>
<keyword evidence="4" id="KW-0804">Transcription</keyword>
<evidence type="ECO:0000256" key="1">
    <source>
        <dbReference type="ARBA" id="ARBA00009437"/>
    </source>
</evidence>
<feature type="domain" description="HTH lysR-type" evidence="5">
    <location>
        <begin position="9"/>
        <end position="66"/>
    </location>
</feature>
<keyword evidence="3" id="KW-0238">DNA-binding</keyword>
<protein>
    <recommendedName>
        <fullName evidence="5">HTH lysR-type domain-containing protein</fullName>
    </recommendedName>
</protein>
<dbReference type="GO" id="GO:0003700">
    <property type="term" value="F:DNA-binding transcription factor activity"/>
    <property type="evidence" value="ECO:0007669"/>
    <property type="project" value="InterPro"/>
</dbReference>
<evidence type="ECO:0000313" key="7">
    <source>
        <dbReference type="Proteomes" id="UP000242757"/>
    </source>
</evidence>
<reference evidence="6 7" key="1">
    <citation type="submission" date="2017-08" db="EMBL/GenBank/DDBJ databases">
        <title>A Genome Sequence of Oceanimonas doudoroffii ATCC 27123T.</title>
        <authorList>
            <person name="Brennan M.A."/>
            <person name="Maclea K.S."/>
            <person name="Mcclelland W.D."/>
            <person name="Trachtenberg A.M."/>
        </authorList>
    </citation>
    <scope>NUCLEOTIDE SEQUENCE [LARGE SCALE GENOMIC DNA]</scope>
    <source>
        <strain evidence="6 7">ATCC 27123</strain>
    </source>
</reference>
<organism evidence="6 7">
    <name type="scientific">Oceanimonas doudoroffii</name>
    <dbReference type="NCBI Taxonomy" id="84158"/>
    <lineage>
        <taxon>Bacteria</taxon>
        <taxon>Pseudomonadati</taxon>
        <taxon>Pseudomonadota</taxon>
        <taxon>Gammaproteobacteria</taxon>
        <taxon>Aeromonadales</taxon>
        <taxon>Aeromonadaceae</taxon>
        <taxon>Oceanimonas</taxon>
    </lineage>
</organism>
<dbReference type="Pfam" id="PF00126">
    <property type="entry name" value="HTH_1"/>
    <property type="match status" value="1"/>
</dbReference>
<dbReference type="GO" id="GO:0003677">
    <property type="term" value="F:DNA binding"/>
    <property type="evidence" value="ECO:0007669"/>
    <property type="project" value="UniProtKB-KW"/>
</dbReference>
<sequence>MSCRSQHVMDIKKLRYFLSVVNEGSITSAAKKIPIAQPALTRQIRLLEESLNTRLLDRNYKGVALTAAGEFLYESARRLVDEFDSIIMQTKEIADENTESLAIGITTIHPYIPGISGLISRFRAQNPNIKLSLESMLSGPQTSAILEGRIDAGILFMEDEDESLFDTFTISTYPMAVISSRYAGLLVTPPNSLHDLDGLPFIRFKRTSTPGSYDRIDQHFRDAGITPNVIQECHDDITIRSLVATGMGYAIMPGILAAGDDNLIAYQLDDLDIDSSLKLAWRKGSTSEEVETLLAIAKSESIAGPVS</sequence>
<dbReference type="Pfam" id="PF03466">
    <property type="entry name" value="LysR_substrate"/>
    <property type="match status" value="1"/>
</dbReference>
<comment type="similarity">
    <text evidence="1">Belongs to the LysR transcriptional regulatory family.</text>
</comment>
<dbReference type="Gene3D" id="1.10.10.10">
    <property type="entry name" value="Winged helix-like DNA-binding domain superfamily/Winged helix DNA-binding domain"/>
    <property type="match status" value="1"/>
</dbReference>
<keyword evidence="2" id="KW-0805">Transcription regulation</keyword>
<evidence type="ECO:0000259" key="5">
    <source>
        <dbReference type="PROSITE" id="PS50931"/>
    </source>
</evidence>
<dbReference type="InterPro" id="IPR000847">
    <property type="entry name" value="LysR_HTH_N"/>
</dbReference>
<dbReference type="Gene3D" id="3.40.190.10">
    <property type="entry name" value="Periplasmic binding protein-like II"/>
    <property type="match status" value="2"/>
</dbReference>
<comment type="caution">
    <text evidence="6">The sequence shown here is derived from an EMBL/GenBank/DDBJ whole genome shotgun (WGS) entry which is preliminary data.</text>
</comment>
<dbReference type="CDD" id="cd08414">
    <property type="entry name" value="PBP2_LTTR_aromatics_like"/>
    <property type="match status" value="1"/>
</dbReference>
<evidence type="ECO:0000256" key="4">
    <source>
        <dbReference type="ARBA" id="ARBA00023163"/>
    </source>
</evidence>
<dbReference type="SUPFAM" id="SSF53850">
    <property type="entry name" value="Periplasmic binding protein-like II"/>
    <property type="match status" value="1"/>
</dbReference>
<evidence type="ECO:0000256" key="2">
    <source>
        <dbReference type="ARBA" id="ARBA00023015"/>
    </source>
</evidence>
<dbReference type="InterPro" id="IPR005119">
    <property type="entry name" value="LysR_subst-bd"/>
</dbReference>
<evidence type="ECO:0000313" key="6">
    <source>
        <dbReference type="EMBL" id="OXY83668.1"/>
    </source>
</evidence>
<dbReference type="SUPFAM" id="SSF46785">
    <property type="entry name" value="Winged helix' DNA-binding domain"/>
    <property type="match status" value="1"/>
</dbReference>
<name>A0A233RJV5_9GAMM</name>
<dbReference type="InterPro" id="IPR036388">
    <property type="entry name" value="WH-like_DNA-bd_sf"/>
</dbReference>
<accession>A0A233RJV5</accession>
<dbReference type="PANTHER" id="PTHR30346:SF17">
    <property type="entry name" value="LYSR FAMILY TRANSCRIPTIONAL REGULATOR"/>
    <property type="match status" value="1"/>
</dbReference>
<proteinExistence type="inferred from homology"/>
<dbReference type="InterPro" id="IPR036390">
    <property type="entry name" value="WH_DNA-bd_sf"/>
</dbReference>